<dbReference type="OMA" id="FREHAVD"/>
<organism evidence="3 4">
    <name type="scientific">Phaeodactylum tricornutum (strain CCAP 1055/1)</name>
    <dbReference type="NCBI Taxonomy" id="556484"/>
    <lineage>
        <taxon>Eukaryota</taxon>
        <taxon>Sar</taxon>
        <taxon>Stramenopiles</taxon>
        <taxon>Ochrophyta</taxon>
        <taxon>Bacillariophyta</taxon>
        <taxon>Bacillariophyceae</taxon>
        <taxon>Bacillariophycidae</taxon>
        <taxon>Naviculales</taxon>
        <taxon>Phaeodactylaceae</taxon>
        <taxon>Phaeodactylum</taxon>
    </lineage>
</organism>
<evidence type="ECO:0000313" key="4">
    <source>
        <dbReference type="Proteomes" id="UP000000759"/>
    </source>
</evidence>
<dbReference type="PaxDb" id="2850-Phatr47783"/>
<dbReference type="GeneID" id="7202944"/>
<dbReference type="InParanoid" id="B7G4W4"/>
<gene>
    <name evidence="3" type="ORF">PHATRDRAFT_47783</name>
</gene>
<dbReference type="InterPro" id="IPR001660">
    <property type="entry name" value="SAM"/>
</dbReference>
<evidence type="ECO:0000256" key="1">
    <source>
        <dbReference type="SAM" id="MobiDB-lite"/>
    </source>
</evidence>
<dbReference type="HOGENOM" id="CLU_1417671_0_0_1"/>
<dbReference type="InterPro" id="IPR013761">
    <property type="entry name" value="SAM/pointed_sf"/>
</dbReference>
<dbReference type="Pfam" id="PF07647">
    <property type="entry name" value="SAM_2"/>
    <property type="match status" value="1"/>
</dbReference>
<dbReference type="PROSITE" id="PS50105">
    <property type="entry name" value="SAM_DOMAIN"/>
    <property type="match status" value="1"/>
</dbReference>
<dbReference type="EMBL" id="CM000617">
    <property type="protein sequence ID" value="EEC46209.1"/>
    <property type="molecule type" value="Genomic_DNA"/>
</dbReference>
<sequence length="192" mass="19979">MPFKELRHYDVDDVAIWLGCIGLGTKAEAFREHAVDGDMLLTLTTEDLTGDLDMSNLQARKVLTSIESTKEIIEAHSLADVNDTAYYNKIISDLEAENASLKAKLNPHQVQPAPIAQATPVQAAPVSAPPQPKPRQPTVLGGAGTGAARGAVRGAIAGAILPGMKARDGAKAGAAVGAYSGGVRAAKGRRFG</sequence>
<feature type="domain" description="SAM" evidence="2">
    <location>
        <begin position="9"/>
        <end position="63"/>
    </location>
</feature>
<dbReference type="Gene3D" id="1.10.150.50">
    <property type="entry name" value="Transcription Factor, Ets-1"/>
    <property type="match status" value="1"/>
</dbReference>
<protein>
    <recommendedName>
        <fullName evidence="2">SAM domain-containing protein</fullName>
    </recommendedName>
</protein>
<accession>B7G4W4</accession>
<feature type="region of interest" description="Disordered" evidence="1">
    <location>
        <begin position="122"/>
        <end position="145"/>
    </location>
</feature>
<dbReference type="AlphaFoldDB" id="B7G4W4"/>
<evidence type="ECO:0000313" key="3">
    <source>
        <dbReference type="EMBL" id="EEC46209.1"/>
    </source>
</evidence>
<dbReference type="Proteomes" id="UP000000759">
    <property type="component" value="Chromosome 15"/>
</dbReference>
<dbReference type="RefSeq" id="XP_002182308.1">
    <property type="nucleotide sequence ID" value="XM_002182272.1"/>
</dbReference>
<name>B7G4W4_PHATC</name>
<dbReference type="KEGG" id="pti:PHATRDRAFT_47783"/>
<dbReference type="SMART" id="SM00454">
    <property type="entry name" value="SAM"/>
    <property type="match status" value="1"/>
</dbReference>
<evidence type="ECO:0000259" key="2">
    <source>
        <dbReference type="PROSITE" id="PS50105"/>
    </source>
</evidence>
<dbReference type="SUPFAM" id="SSF47769">
    <property type="entry name" value="SAM/Pointed domain"/>
    <property type="match status" value="1"/>
</dbReference>
<proteinExistence type="predicted"/>
<reference evidence="4" key="2">
    <citation type="submission" date="2008-08" db="EMBL/GenBank/DDBJ databases">
        <authorList>
            <consortium name="Diatom Consortium"/>
            <person name="Grigoriev I."/>
            <person name="Grimwood J."/>
            <person name="Kuo A."/>
            <person name="Otillar R.P."/>
            <person name="Salamov A."/>
            <person name="Detter J.C."/>
            <person name="Lindquist E."/>
            <person name="Shapiro H."/>
            <person name="Lucas S."/>
            <person name="Glavina del Rio T."/>
            <person name="Pitluck S."/>
            <person name="Rokhsar D."/>
            <person name="Bowler C."/>
        </authorList>
    </citation>
    <scope>GENOME REANNOTATION</scope>
    <source>
        <strain evidence="4">CCAP 1055/1</strain>
    </source>
</reference>
<dbReference type="eggNOG" id="ENOG502SU1X">
    <property type="taxonomic scope" value="Eukaryota"/>
</dbReference>
<reference evidence="3 4" key="1">
    <citation type="journal article" date="2008" name="Nature">
        <title>The Phaeodactylum genome reveals the evolutionary history of diatom genomes.</title>
        <authorList>
            <person name="Bowler C."/>
            <person name="Allen A.E."/>
            <person name="Badger J.H."/>
            <person name="Grimwood J."/>
            <person name="Jabbari K."/>
            <person name="Kuo A."/>
            <person name="Maheswari U."/>
            <person name="Martens C."/>
            <person name="Maumus F."/>
            <person name="Otillar R.P."/>
            <person name="Rayko E."/>
            <person name="Salamov A."/>
            <person name="Vandepoele K."/>
            <person name="Beszteri B."/>
            <person name="Gruber A."/>
            <person name="Heijde M."/>
            <person name="Katinka M."/>
            <person name="Mock T."/>
            <person name="Valentin K."/>
            <person name="Verret F."/>
            <person name="Berges J.A."/>
            <person name="Brownlee C."/>
            <person name="Cadoret J.P."/>
            <person name="Chiovitti A."/>
            <person name="Choi C.J."/>
            <person name="Coesel S."/>
            <person name="De Martino A."/>
            <person name="Detter J.C."/>
            <person name="Durkin C."/>
            <person name="Falciatore A."/>
            <person name="Fournet J."/>
            <person name="Haruta M."/>
            <person name="Huysman M.J."/>
            <person name="Jenkins B.D."/>
            <person name="Jiroutova K."/>
            <person name="Jorgensen R.E."/>
            <person name="Joubert Y."/>
            <person name="Kaplan A."/>
            <person name="Kroger N."/>
            <person name="Kroth P.G."/>
            <person name="La Roche J."/>
            <person name="Lindquist E."/>
            <person name="Lommer M."/>
            <person name="Martin-Jezequel V."/>
            <person name="Lopez P.J."/>
            <person name="Lucas S."/>
            <person name="Mangogna M."/>
            <person name="McGinnis K."/>
            <person name="Medlin L.K."/>
            <person name="Montsant A."/>
            <person name="Oudot-Le Secq M.P."/>
            <person name="Napoli C."/>
            <person name="Obornik M."/>
            <person name="Parker M.S."/>
            <person name="Petit J.L."/>
            <person name="Porcel B.M."/>
            <person name="Poulsen N."/>
            <person name="Robison M."/>
            <person name="Rychlewski L."/>
            <person name="Rynearson T.A."/>
            <person name="Schmutz J."/>
            <person name="Shapiro H."/>
            <person name="Siaut M."/>
            <person name="Stanley M."/>
            <person name="Sussman M.R."/>
            <person name="Taylor A.R."/>
            <person name="Vardi A."/>
            <person name="von Dassow P."/>
            <person name="Vyverman W."/>
            <person name="Willis A."/>
            <person name="Wyrwicz L.S."/>
            <person name="Rokhsar D.S."/>
            <person name="Weissenbach J."/>
            <person name="Armbrust E.V."/>
            <person name="Green B.R."/>
            <person name="Van de Peer Y."/>
            <person name="Grigoriev I.V."/>
        </authorList>
    </citation>
    <scope>NUCLEOTIDE SEQUENCE [LARGE SCALE GENOMIC DNA]</scope>
    <source>
        <strain evidence="3 4">CCAP 1055/1</strain>
    </source>
</reference>
<keyword evidence="4" id="KW-1185">Reference proteome</keyword>